<comment type="caution">
    <text evidence="3">The sequence shown here is derived from an EMBL/GenBank/DDBJ whole genome shotgun (WGS) entry which is preliminary data.</text>
</comment>
<reference evidence="3 4" key="1">
    <citation type="submission" date="2020-06" db="EMBL/GenBank/DDBJ databases">
        <title>The genome sequence of Candidatus Regiella insecticola strain Tut.</title>
        <authorList>
            <person name="Nikoh N."/>
            <person name="Tsuchida T."/>
            <person name="Koga R."/>
            <person name="Oshima K."/>
            <person name="Hattori M."/>
            <person name="Fukatsu T."/>
        </authorList>
    </citation>
    <scope>NUCLEOTIDE SEQUENCE [LARGE SCALE GENOMIC DNA]</scope>
    <source>
        <strain evidence="3 4">Tut</strain>
    </source>
</reference>
<dbReference type="Gene3D" id="3.30.1330.40">
    <property type="entry name" value="RutC-like"/>
    <property type="match status" value="1"/>
</dbReference>
<evidence type="ECO:0000256" key="1">
    <source>
        <dbReference type="ARBA" id="ARBA00010552"/>
    </source>
</evidence>
<name>A0A6L2ZPH4_9ENTR</name>
<dbReference type="FunFam" id="3.30.1330.40:FF:000001">
    <property type="entry name" value="L-PSP family endoribonuclease"/>
    <property type="match status" value="1"/>
</dbReference>
<organism evidence="3 4">
    <name type="scientific">Candidatus Regiella insecticola</name>
    <dbReference type="NCBI Taxonomy" id="138073"/>
    <lineage>
        <taxon>Bacteria</taxon>
        <taxon>Pseudomonadati</taxon>
        <taxon>Pseudomonadota</taxon>
        <taxon>Gammaproteobacteria</taxon>
        <taxon>Enterobacterales</taxon>
        <taxon>Enterobacteriaceae</taxon>
        <taxon>aphid secondary symbionts</taxon>
        <taxon>Candidatus Regiella</taxon>
    </lineage>
</organism>
<dbReference type="RefSeq" id="WP_176488317.1">
    <property type="nucleotide sequence ID" value="NZ_BLXO01000005.1"/>
</dbReference>
<dbReference type="InterPro" id="IPR006056">
    <property type="entry name" value="RidA"/>
</dbReference>
<evidence type="ECO:0000256" key="2">
    <source>
        <dbReference type="ARBA" id="ARBA00011233"/>
    </source>
</evidence>
<dbReference type="InterPro" id="IPR035959">
    <property type="entry name" value="RutC-like_sf"/>
</dbReference>
<dbReference type="Pfam" id="PF01042">
    <property type="entry name" value="Ribonuc_L-PSP"/>
    <property type="match status" value="1"/>
</dbReference>
<dbReference type="InterPro" id="IPR006175">
    <property type="entry name" value="YjgF/YER057c/UK114"/>
</dbReference>
<dbReference type="PANTHER" id="PTHR11803:SF39">
    <property type="entry name" value="2-IMINOBUTANOATE_2-IMINOPROPANOATE DEAMINASE"/>
    <property type="match status" value="1"/>
</dbReference>
<comment type="similarity">
    <text evidence="1">Belongs to the RutC family.</text>
</comment>
<dbReference type="InterPro" id="IPR019897">
    <property type="entry name" value="RidA_CS"/>
</dbReference>
<dbReference type="EMBL" id="BLXO01000005">
    <property type="protein sequence ID" value="GFN46703.1"/>
    <property type="molecule type" value="Genomic_DNA"/>
</dbReference>
<dbReference type="NCBIfam" id="TIGR00004">
    <property type="entry name" value="Rid family detoxifying hydrolase"/>
    <property type="match status" value="1"/>
</dbReference>
<comment type="subunit">
    <text evidence="2">Homotrimer.</text>
</comment>
<dbReference type="GO" id="GO:0005829">
    <property type="term" value="C:cytosol"/>
    <property type="evidence" value="ECO:0007669"/>
    <property type="project" value="TreeGrafter"/>
</dbReference>
<dbReference type="AlphaFoldDB" id="A0A6L2ZPH4"/>
<dbReference type="Proteomes" id="UP000504714">
    <property type="component" value="Unassembled WGS sequence"/>
</dbReference>
<dbReference type="CDD" id="cd00448">
    <property type="entry name" value="YjgF_YER057c_UK114_family"/>
    <property type="match status" value="1"/>
</dbReference>
<dbReference type="GO" id="GO:0019239">
    <property type="term" value="F:deaminase activity"/>
    <property type="evidence" value="ECO:0007669"/>
    <property type="project" value="TreeGrafter"/>
</dbReference>
<sequence>MKHTVKATLNTKEKRTIKTERAPEAIGPYIQGVDLGSLIITSGQLPIDAKTNTIADGIAAQTRQSLENVAAVVEKAGLSVADIVKTTVFVKDLNEFVTMNAAYRLFFEEHQAPFPARSCVEVARLPKDVKIEIEAIAVRR</sequence>
<dbReference type="SUPFAM" id="SSF55298">
    <property type="entry name" value="YjgF-like"/>
    <property type="match status" value="1"/>
</dbReference>
<accession>A0A6L2ZPH4</accession>
<gene>
    <name evidence="3" type="primary">ridA</name>
    <name evidence="3" type="ORF">RINTU1_24320</name>
</gene>
<proteinExistence type="inferred from homology"/>
<protein>
    <submittedName>
        <fullName evidence="3">Reactive intermediate/imine deaminase</fullName>
    </submittedName>
</protein>
<evidence type="ECO:0000313" key="4">
    <source>
        <dbReference type="Proteomes" id="UP000504714"/>
    </source>
</evidence>
<dbReference type="PROSITE" id="PS01094">
    <property type="entry name" value="UPF0076"/>
    <property type="match status" value="1"/>
</dbReference>
<evidence type="ECO:0000313" key="3">
    <source>
        <dbReference type="EMBL" id="GFN46703.1"/>
    </source>
</evidence>
<dbReference type="PANTHER" id="PTHR11803">
    <property type="entry name" value="2-IMINOBUTANOATE/2-IMINOPROPANOATE DEAMINASE RIDA"/>
    <property type="match status" value="1"/>
</dbReference>